<keyword evidence="2" id="KW-1185">Reference proteome</keyword>
<organism evidence="1 2">
    <name type="scientific">Streptomyces corynorhini</name>
    <dbReference type="NCBI Taxonomy" id="2282652"/>
    <lineage>
        <taxon>Bacteria</taxon>
        <taxon>Bacillati</taxon>
        <taxon>Actinomycetota</taxon>
        <taxon>Actinomycetes</taxon>
        <taxon>Kitasatosporales</taxon>
        <taxon>Streptomycetaceae</taxon>
        <taxon>Streptomyces</taxon>
    </lineage>
</organism>
<evidence type="ECO:0000313" key="1">
    <source>
        <dbReference type="EMBL" id="RDG37594.1"/>
    </source>
</evidence>
<dbReference type="AlphaFoldDB" id="A0A370BBP2"/>
<dbReference type="Proteomes" id="UP000253741">
    <property type="component" value="Unassembled WGS sequence"/>
</dbReference>
<accession>A0A370BBP2</accession>
<dbReference type="RefSeq" id="WP_114624107.1">
    <property type="nucleotide sequence ID" value="NZ_QQNA01000097.1"/>
</dbReference>
<reference evidence="1 2" key="1">
    <citation type="submission" date="2018-07" db="EMBL/GenBank/DDBJ databases">
        <title>Streptomyces species from bats.</title>
        <authorList>
            <person name="Dunlap C."/>
        </authorList>
    </citation>
    <scope>NUCLEOTIDE SEQUENCE [LARGE SCALE GENOMIC DNA]</scope>
    <source>
        <strain evidence="1 2">AC230</strain>
    </source>
</reference>
<gene>
    <name evidence="1" type="ORF">DVH02_13855</name>
</gene>
<proteinExistence type="predicted"/>
<evidence type="ECO:0000313" key="2">
    <source>
        <dbReference type="Proteomes" id="UP000253741"/>
    </source>
</evidence>
<dbReference type="EMBL" id="QQNA01000097">
    <property type="protein sequence ID" value="RDG37594.1"/>
    <property type="molecule type" value="Genomic_DNA"/>
</dbReference>
<sequence>MHSDIHLQLHALLAAELHAEAAEFRRGIRHRQRGRRPRATLGLRIRLGWSLVELGLRLVNRPVVRRTGTHLA</sequence>
<protein>
    <submittedName>
        <fullName evidence="1">Uncharacterized protein</fullName>
    </submittedName>
</protein>
<comment type="caution">
    <text evidence="1">The sequence shown here is derived from an EMBL/GenBank/DDBJ whole genome shotgun (WGS) entry which is preliminary data.</text>
</comment>
<name>A0A370BBP2_9ACTN</name>